<dbReference type="AlphaFoldDB" id="A0AAV8AGH4"/>
<comment type="caution">
    <text evidence="1">The sequence shown here is derived from an EMBL/GenBank/DDBJ whole genome shotgun (WGS) entry which is preliminary data.</text>
</comment>
<dbReference type="SUPFAM" id="SSF48371">
    <property type="entry name" value="ARM repeat"/>
    <property type="match status" value="1"/>
</dbReference>
<sequence>MKGLFLPKTKQKQKKKPFEINFQKAISPRTLKYTSIGVISLAGSYCIYKKYSNIQKQKQEQRLMNKMENSVPKEKIDSVNSLLKLIQQRSKLILTYKQITKELFPILIQSLIASNLELGGCASKLLCKLISDKNFSQHFLDLNGIENLILAIQLNDPILPNTEANLTYLFTLLIQLIKHSKIQTVKKVVESYGYPLICTLFLLPETPIETKVLILKIILKSSCYFLNVLENVFHYEIFNEILDSMKSTNGKFVKRCSNLILKCSKSEKYICNFTFKNIEYLIKILISVSWHEKDFKESKVKNKKIKSNLLNIYGNILNNLWKTLLFLSNFKKENSQIICQNLEFRNLIFNNLLLNPKNKKNNQNTIQINSFQLLLSLSQMDQRNRIIIRKTPFFANLKRLINHKNDAICSLNINLISNLINEQPLNRRIIKSFPLLGIVDSLPKLLDRFKKNEQCIHHLITIVNAFSKADKKVRNKIINQPIISKLIPILKQTTNFQLQYKIIQTFSNYIYSIQVQKQLMKNGGIKLIINRLELQNEKSLLLELNTVLNLLRNSKNNENQVSKTIHHFKLFLLSSTFPNIYKTLTSNNRRLL</sequence>
<gene>
    <name evidence="1" type="ORF">M0812_04539</name>
</gene>
<evidence type="ECO:0000313" key="2">
    <source>
        <dbReference type="Proteomes" id="UP001146793"/>
    </source>
</evidence>
<dbReference type="InterPro" id="IPR011989">
    <property type="entry name" value="ARM-like"/>
</dbReference>
<name>A0AAV8AGH4_9EUKA</name>
<dbReference type="Proteomes" id="UP001146793">
    <property type="component" value="Unassembled WGS sequence"/>
</dbReference>
<reference evidence="1" key="1">
    <citation type="submission" date="2022-08" db="EMBL/GenBank/DDBJ databases">
        <title>Novel sulphate-reducing endosymbionts in the free-living metamonad Anaeramoeba.</title>
        <authorList>
            <person name="Jerlstrom-Hultqvist J."/>
            <person name="Cepicka I."/>
            <person name="Gallot-Lavallee L."/>
            <person name="Salas-Leiva D."/>
            <person name="Curtis B.A."/>
            <person name="Zahonova K."/>
            <person name="Pipaliya S."/>
            <person name="Dacks J."/>
            <person name="Roger A.J."/>
        </authorList>
    </citation>
    <scope>NUCLEOTIDE SEQUENCE</scope>
    <source>
        <strain evidence="1">Busselton2</strain>
    </source>
</reference>
<accession>A0AAV8AGH4</accession>
<dbReference type="InterPro" id="IPR016024">
    <property type="entry name" value="ARM-type_fold"/>
</dbReference>
<evidence type="ECO:0000313" key="1">
    <source>
        <dbReference type="EMBL" id="KAJ3452764.1"/>
    </source>
</evidence>
<dbReference type="Gene3D" id="1.25.10.10">
    <property type="entry name" value="Leucine-rich Repeat Variant"/>
    <property type="match status" value="1"/>
</dbReference>
<organism evidence="1 2">
    <name type="scientific">Anaeramoeba flamelloides</name>
    <dbReference type="NCBI Taxonomy" id="1746091"/>
    <lineage>
        <taxon>Eukaryota</taxon>
        <taxon>Metamonada</taxon>
        <taxon>Anaeramoebidae</taxon>
        <taxon>Anaeramoeba</taxon>
    </lineage>
</organism>
<dbReference type="EMBL" id="JANTQA010000008">
    <property type="protein sequence ID" value="KAJ3452764.1"/>
    <property type="molecule type" value="Genomic_DNA"/>
</dbReference>
<protein>
    <submittedName>
        <fullName evidence="1">Armadillo repeat-containing protein</fullName>
    </submittedName>
</protein>
<proteinExistence type="predicted"/>